<dbReference type="InterPro" id="IPR013087">
    <property type="entry name" value="Znf_C2H2_type"/>
</dbReference>
<evidence type="ECO:0000313" key="9">
    <source>
        <dbReference type="Proteomes" id="UP000250266"/>
    </source>
</evidence>
<evidence type="ECO:0000313" key="8">
    <source>
        <dbReference type="EMBL" id="OCK76275.1"/>
    </source>
</evidence>
<evidence type="ECO:0000256" key="5">
    <source>
        <dbReference type="PROSITE-ProRule" id="PRU00042"/>
    </source>
</evidence>
<evidence type="ECO:0000256" key="6">
    <source>
        <dbReference type="SAM" id="MobiDB-lite"/>
    </source>
</evidence>
<dbReference type="GO" id="GO:0005634">
    <property type="term" value="C:nucleus"/>
    <property type="evidence" value="ECO:0007669"/>
    <property type="project" value="UniProtKB-ARBA"/>
</dbReference>
<gene>
    <name evidence="8" type="ORF">K432DRAFT_385554</name>
</gene>
<keyword evidence="2" id="KW-0677">Repeat</keyword>
<feature type="domain" description="C2H2-type" evidence="7">
    <location>
        <begin position="576"/>
        <end position="605"/>
    </location>
</feature>
<keyword evidence="1" id="KW-0479">Metal-binding</keyword>
<feature type="domain" description="C2H2-type" evidence="7">
    <location>
        <begin position="548"/>
        <end position="575"/>
    </location>
</feature>
<dbReference type="PANTHER" id="PTHR19818:SF139">
    <property type="entry name" value="PAIR-RULE PROTEIN ODD-PAIRED"/>
    <property type="match status" value="1"/>
</dbReference>
<evidence type="ECO:0000259" key="7">
    <source>
        <dbReference type="PROSITE" id="PS50157"/>
    </source>
</evidence>
<dbReference type="GO" id="GO:0045944">
    <property type="term" value="P:positive regulation of transcription by RNA polymerase II"/>
    <property type="evidence" value="ECO:0007669"/>
    <property type="project" value="UniProtKB-ARBA"/>
</dbReference>
<dbReference type="Proteomes" id="UP000250266">
    <property type="component" value="Unassembled WGS sequence"/>
</dbReference>
<dbReference type="AlphaFoldDB" id="A0A8E2E2W3"/>
<evidence type="ECO:0000256" key="3">
    <source>
        <dbReference type="ARBA" id="ARBA00022771"/>
    </source>
</evidence>
<dbReference type="Gene3D" id="3.30.160.60">
    <property type="entry name" value="Classic Zinc Finger"/>
    <property type="match status" value="3"/>
</dbReference>
<proteinExistence type="predicted"/>
<organism evidence="8 9">
    <name type="scientific">Lepidopterella palustris CBS 459.81</name>
    <dbReference type="NCBI Taxonomy" id="1314670"/>
    <lineage>
        <taxon>Eukaryota</taxon>
        <taxon>Fungi</taxon>
        <taxon>Dikarya</taxon>
        <taxon>Ascomycota</taxon>
        <taxon>Pezizomycotina</taxon>
        <taxon>Dothideomycetes</taxon>
        <taxon>Pleosporomycetidae</taxon>
        <taxon>Mytilinidiales</taxon>
        <taxon>Argynnaceae</taxon>
        <taxon>Lepidopterella</taxon>
    </lineage>
</organism>
<accession>A0A8E2E2W3</accession>
<dbReference type="PROSITE" id="PS00028">
    <property type="entry name" value="ZINC_FINGER_C2H2_1"/>
    <property type="match status" value="2"/>
</dbReference>
<dbReference type="SMART" id="SM00355">
    <property type="entry name" value="ZnF_C2H2"/>
    <property type="match status" value="6"/>
</dbReference>
<dbReference type="InterPro" id="IPR036236">
    <property type="entry name" value="Znf_C2H2_sf"/>
</dbReference>
<dbReference type="EMBL" id="KV745226">
    <property type="protein sequence ID" value="OCK76275.1"/>
    <property type="molecule type" value="Genomic_DNA"/>
</dbReference>
<feature type="compositionally biased region" description="Polar residues" evidence="6">
    <location>
        <begin position="476"/>
        <end position="489"/>
    </location>
</feature>
<feature type="compositionally biased region" description="Polar residues" evidence="6">
    <location>
        <begin position="309"/>
        <end position="320"/>
    </location>
</feature>
<dbReference type="GO" id="GO:0000978">
    <property type="term" value="F:RNA polymerase II cis-regulatory region sequence-specific DNA binding"/>
    <property type="evidence" value="ECO:0007669"/>
    <property type="project" value="TreeGrafter"/>
</dbReference>
<keyword evidence="9" id="KW-1185">Reference proteome</keyword>
<dbReference type="SUPFAM" id="SSF57667">
    <property type="entry name" value="beta-beta-alpha zinc fingers"/>
    <property type="match status" value="2"/>
</dbReference>
<evidence type="ECO:0000256" key="2">
    <source>
        <dbReference type="ARBA" id="ARBA00022737"/>
    </source>
</evidence>
<feature type="domain" description="C2H2-type" evidence="7">
    <location>
        <begin position="635"/>
        <end position="662"/>
    </location>
</feature>
<evidence type="ECO:0000256" key="1">
    <source>
        <dbReference type="ARBA" id="ARBA00022723"/>
    </source>
</evidence>
<protein>
    <recommendedName>
        <fullName evidence="7">C2H2-type domain-containing protein</fullName>
    </recommendedName>
</protein>
<feature type="region of interest" description="Disordered" evidence="6">
    <location>
        <begin position="716"/>
        <end position="748"/>
    </location>
</feature>
<dbReference type="FunFam" id="3.30.160.60:FF:000446">
    <property type="entry name" value="Zinc finger protein"/>
    <property type="match status" value="1"/>
</dbReference>
<name>A0A8E2E2W3_9PEZI</name>
<feature type="region of interest" description="Disordered" evidence="6">
    <location>
        <begin position="422"/>
        <end position="489"/>
    </location>
</feature>
<keyword evidence="3 5" id="KW-0863">Zinc-finger</keyword>
<reference evidence="8 9" key="1">
    <citation type="journal article" date="2016" name="Nat. Commun.">
        <title>Ectomycorrhizal ecology is imprinted in the genome of the dominant symbiotic fungus Cenococcum geophilum.</title>
        <authorList>
            <consortium name="DOE Joint Genome Institute"/>
            <person name="Peter M."/>
            <person name="Kohler A."/>
            <person name="Ohm R.A."/>
            <person name="Kuo A."/>
            <person name="Krutzmann J."/>
            <person name="Morin E."/>
            <person name="Arend M."/>
            <person name="Barry K.W."/>
            <person name="Binder M."/>
            <person name="Choi C."/>
            <person name="Clum A."/>
            <person name="Copeland A."/>
            <person name="Grisel N."/>
            <person name="Haridas S."/>
            <person name="Kipfer T."/>
            <person name="LaButti K."/>
            <person name="Lindquist E."/>
            <person name="Lipzen A."/>
            <person name="Maire R."/>
            <person name="Meier B."/>
            <person name="Mihaltcheva S."/>
            <person name="Molinier V."/>
            <person name="Murat C."/>
            <person name="Poggeler S."/>
            <person name="Quandt C.A."/>
            <person name="Sperisen C."/>
            <person name="Tritt A."/>
            <person name="Tisserant E."/>
            <person name="Crous P.W."/>
            <person name="Henrissat B."/>
            <person name="Nehls U."/>
            <person name="Egli S."/>
            <person name="Spatafora J.W."/>
            <person name="Grigoriev I.V."/>
            <person name="Martin F.M."/>
        </authorList>
    </citation>
    <scope>NUCLEOTIDE SEQUENCE [LARGE SCALE GENOMIC DNA]</scope>
    <source>
        <strain evidence="8 9">CBS 459.81</strain>
    </source>
</reference>
<keyword evidence="4" id="KW-0862">Zinc</keyword>
<dbReference type="PROSITE" id="PS50157">
    <property type="entry name" value="ZINC_FINGER_C2H2_2"/>
    <property type="match status" value="4"/>
</dbReference>
<feature type="region of interest" description="Disordered" evidence="6">
    <location>
        <begin position="309"/>
        <end position="343"/>
    </location>
</feature>
<feature type="compositionally biased region" description="Low complexity" evidence="6">
    <location>
        <begin position="434"/>
        <end position="459"/>
    </location>
</feature>
<dbReference type="OrthoDB" id="3437960at2759"/>
<dbReference type="GO" id="GO:0000981">
    <property type="term" value="F:DNA-binding transcription factor activity, RNA polymerase II-specific"/>
    <property type="evidence" value="ECO:0007669"/>
    <property type="project" value="TreeGrafter"/>
</dbReference>
<dbReference type="PANTHER" id="PTHR19818">
    <property type="entry name" value="ZINC FINGER PROTEIN ZIC AND GLI"/>
    <property type="match status" value="1"/>
</dbReference>
<feature type="domain" description="C2H2-type" evidence="7">
    <location>
        <begin position="606"/>
        <end position="634"/>
    </location>
</feature>
<dbReference type="GO" id="GO:0008270">
    <property type="term" value="F:zinc ion binding"/>
    <property type="evidence" value="ECO:0007669"/>
    <property type="project" value="UniProtKB-KW"/>
</dbReference>
<evidence type="ECO:0000256" key="4">
    <source>
        <dbReference type="ARBA" id="ARBA00022833"/>
    </source>
</evidence>
<dbReference type="InterPro" id="IPR050329">
    <property type="entry name" value="GLI_C2H2-zinc-finger"/>
</dbReference>
<feature type="compositionally biased region" description="Polar residues" evidence="6">
    <location>
        <begin position="422"/>
        <end position="433"/>
    </location>
</feature>
<sequence length="748" mass="82025">MLTSIPPNIAGSKRGAEGNMLNQNQASELGMVAEHPAEHDDFRALFCGSCAVQPSWTDARPSKRRPSNLIVSNSHISVPNYSSTDHQSLSDSPDACLQTCDGCIVDNNCTKQCTLPCPGDSECSNYDACCDPTCDGSPCVEQCMDPDCTKYSCPAIQCLCQQCGTEACPFEDPWNYCNLTNASTSLSRTPYRHGDSIAPAQYGYHNPEAIIDSNSVLGFDFYSSDKVSHGIFNNYTRHSNNNPNILSPGFSPNGYATLSHSHFQSCHIQGLPASQTCSLGIPDDHCHLDQSCCHGYDFTCDRCPVVPQSHQTVSRSTGPQPSGPLHDFGASPQTNGHHLLPNGSLPLRLSYGQSSSSFPAQPITQVTAAHFPNSEELPEWSWGSDQFFDPSSAAVREAQSDLRYLPLSSARLSASGNCQVSSSYATSPFTTPLSTSRCSSTNTTTTSSPSVESSRPSQTPDLSQGDSSEYDVKGEANQSLSGQTQYPTGEVQNGNIPTCKWNVASNKSDEPIPCLKQFSNEGELHDHIKKHHVDVLGECFLCEWIGCGSCDNTRRDFKQRSKLSRHCLVHAGHRPYLCSFANCPKRFATNQAKDNHERTHLGHKPYKCDQCSYTTTTATQLKTHINAKHIKDKRYLCRTCEFACADSSNLSKHEKTHLGRPWGCPHPGCPFKPDCRWENVKRHLHSTGHCPELLVDGSPELIAYKRKTLELAKRLARPRSGASRVRRTCDTPRTKNPTSKMVKGNGRA</sequence>